<dbReference type="Proteomes" id="UP000277580">
    <property type="component" value="Unassembled WGS sequence"/>
</dbReference>
<dbReference type="Gene3D" id="3.40.50.300">
    <property type="entry name" value="P-loop containing nucleotide triphosphate hydrolases"/>
    <property type="match status" value="1"/>
</dbReference>
<dbReference type="InterPro" id="IPR027417">
    <property type="entry name" value="P-loop_NTPase"/>
</dbReference>
<dbReference type="AlphaFoldDB" id="A0A3N4K736"/>
<evidence type="ECO:0000313" key="4">
    <source>
        <dbReference type="Proteomes" id="UP000277580"/>
    </source>
</evidence>
<organism evidence="3 4">
    <name type="scientific">Morchella conica CCBAS932</name>
    <dbReference type="NCBI Taxonomy" id="1392247"/>
    <lineage>
        <taxon>Eukaryota</taxon>
        <taxon>Fungi</taxon>
        <taxon>Dikarya</taxon>
        <taxon>Ascomycota</taxon>
        <taxon>Pezizomycotina</taxon>
        <taxon>Pezizomycetes</taxon>
        <taxon>Pezizales</taxon>
        <taxon>Morchellaceae</taxon>
        <taxon>Morchella</taxon>
    </lineage>
</organism>
<dbReference type="STRING" id="1392247.A0A3N4K736"/>
<dbReference type="InParanoid" id="A0A3N4K736"/>
<evidence type="ECO:0000256" key="1">
    <source>
        <dbReference type="ARBA" id="ARBA00022737"/>
    </source>
</evidence>
<gene>
    <name evidence="3" type="ORF">P167DRAFT_497807</name>
</gene>
<evidence type="ECO:0000259" key="2">
    <source>
        <dbReference type="Pfam" id="PF24883"/>
    </source>
</evidence>
<proteinExistence type="predicted"/>
<reference evidence="3 4" key="1">
    <citation type="journal article" date="2018" name="Nat. Ecol. Evol.">
        <title>Pezizomycetes genomes reveal the molecular basis of ectomycorrhizal truffle lifestyle.</title>
        <authorList>
            <person name="Murat C."/>
            <person name="Payen T."/>
            <person name="Noel B."/>
            <person name="Kuo A."/>
            <person name="Morin E."/>
            <person name="Chen J."/>
            <person name="Kohler A."/>
            <person name="Krizsan K."/>
            <person name="Balestrini R."/>
            <person name="Da Silva C."/>
            <person name="Montanini B."/>
            <person name="Hainaut M."/>
            <person name="Levati E."/>
            <person name="Barry K.W."/>
            <person name="Belfiori B."/>
            <person name="Cichocki N."/>
            <person name="Clum A."/>
            <person name="Dockter R.B."/>
            <person name="Fauchery L."/>
            <person name="Guy J."/>
            <person name="Iotti M."/>
            <person name="Le Tacon F."/>
            <person name="Lindquist E.A."/>
            <person name="Lipzen A."/>
            <person name="Malagnac F."/>
            <person name="Mello A."/>
            <person name="Molinier V."/>
            <person name="Miyauchi S."/>
            <person name="Poulain J."/>
            <person name="Riccioni C."/>
            <person name="Rubini A."/>
            <person name="Sitrit Y."/>
            <person name="Splivallo R."/>
            <person name="Traeger S."/>
            <person name="Wang M."/>
            <person name="Zifcakova L."/>
            <person name="Wipf D."/>
            <person name="Zambonelli A."/>
            <person name="Paolocci F."/>
            <person name="Nowrousian M."/>
            <person name="Ottonello S."/>
            <person name="Baldrian P."/>
            <person name="Spatafora J.W."/>
            <person name="Henrissat B."/>
            <person name="Nagy L.G."/>
            <person name="Aury J.M."/>
            <person name="Wincker P."/>
            <person name="Grigoriev I.V."/>
            <person name="Bonfante P."/>
            <person name="Martin F.M."/>
        </authorList>
    </citation>
    <scope>NUCLEOTIDE SEQUENCE [LARGE SCALE GENOMIC DNA]</scope>
    <source>
        <strain evidence="3 4">CCBAS932</strain>
    </source>
</reference>
<keyword evidence="1" id="KW-0677">Repeat</keyword>
<keyword evidence="4" id="KW-1185">Reference proteome</keyword>
<sequence length="138" mass="15874">MYRSFVIDTLKIEAERDDHILAYFYCDYKEPKRRAPAPILNAILKQFCIKLPPDQNKIPKGILGEYSKREDQGHVSGALNTNECKTLLVDLSNYYLKTTIIIDALDECLYNTRNGLFNALKYIISHSQSKVKISITSR</sequence>
<dbReference type="Pfam" id="PF24883">
    <property type="entry name" value="NPHP3_N"/>
    <property type="match status" value="1"/>
</dbReference>
<feature type="domain" description="Nephrocystin 3-like N-terminal" evidence="2">
    <location>
        <begin position="4"/>
        <end position="138"/>
    </location>
</feature>
<dbReference type="OrthoDB" id="163438at2759"/>
<evidence type="ECO:0000313" key="3">
    <source>
        <dbReference type="EMBL" id="RPB06346.1"/>
    </source>
</evidence>
<name>A0A3N4K736_9PEZI</name>
<dbReference type="InterPro" id="IPR056884">
    <property type="entry name" value="NPHP3-like_N"/>
</dbReference>
<dbReference type="EMBL" id="ML119425">
    <property type="protein sequence ID" value="RPB06346.1"/>
    <property type="molecule type" value="Genomic_DNA"/>
</dbReference>
<dbReference type="PANTHER" id="PTHR10039:SF16">
    <property type="entry name" value="GPI INOSITOL-DEACYLASE"/>
    <property type="match status" value="1"/>
</dbReference>
<accession>A0A3N4K736</accession>
<protein>
    <recommendedName>
        <fullName evidence="2">Nephrocystin 3-like N-terminal domain-containing protein</fullName>
    </recommendedName>
</protein>
<dbReference type="PANTHER" id="PTHR10039">
    <property type="entry name" value="AMELOGENIN"/>
    <property type="match status" value="1"/>
</dbReference>